<feature type="domain" description="Protein kinase" evidence="2">
    <location>
        <begin position="1"/>
        <end position="67"/>
    </location>
</feature>
<dbReference type="GO" id="GO:0005524">
    <property type="term" value="F:ATP binding"/>
    <property type="evidence" value="ECO:0007669"/>
    <property type="project" value="InterPro"/>
</dbReference>
<organism evidence="3 4">
    <name type="scientific">Lasiosphaeria hispida</name>
    <dbReference type="NCBI Taxonomy" id="260671"/>
    <lineage>
        <taxon>Eukaryota</taxon>
        <taxon>Fungi</taxon>
        <taxon>Dikarya</taxon>
        <taxon>Ascomycota</taxon>
        <taxon>Pezizomycotina</taxon>
        <taxon>Sordariomycetes</taxon>
        <taxon>Sordariomycetidae</taxon>
        <taxon>Sordariales</taxon>
        <taxon>Lasiosphaeriaceae</taxon>
        <taxon>Lasiosphaeria</taxon>
    </lineage>
</organism>
<dbReference type="AlphaFoldDB" id="A0AAJ0HXC8"/>
<dbReference type="Gene3D" id="1.10.510.10">
    <property type="entry name" value="Transferase(Phosphotransferase) domain 1"/>
    <property type="match status" value="1"/>
</dbReference>
<gene>
    <name evidence="3" type="ORF">B0T25DRAFT_442563</name>
</gene>
<dbReference type="EMBL" id="JAUIQD010000001">
    <property type="protein sequence ID" value="KAK3364319.1"/>
    <property type="molecule type" value="Genomic_DNA"/>
</dbReference>
<accession>A0AAJ0HXC8</accession>
<keyword evidence="4" id="KW-1185">Reference proteome</keyword>
<reference evidence="3" key="2">
    <citation type="submission" date="2023-06" db="EMBL/GenBank/DDBJ databases">
        <authorList>
            <consortium name="Lawrence Berkeley National Laboratory"/>
            <person name="Haridas S."/>
            <person name="Hensen N."/>
            <person name="Bonometti L."/>
            <person name="Westerberg I."/>
            <person name="Brannstrom I.O."/>
            <person name="Guillou S."/>
            <person name="Cros-Aarteil S."/>
            <person name="Calhoun S."/>
            <person name="Kuo A."/>
            <person name="Mondo S."/>
            <person name="Pangilinan J."/>
            <person name="Riley R."/>
            <person name="Labutti K."/>
            <person name="Andreopoulos B."/>
            <person name="Lipzen A."/>
            <person name="Chen C."/>
            <person name="Yanf M."/>
            <person name="Daum C."/>
            <person name="Ng V."/>
            <person name="Clum A."/>
            <person name="Steindorff A."/>
            <person name="Ohm R."/>
            <person name="Martin F."/>
            <person name="Silar P."/>
            <person name="Natvig D."/>
            <person name="Lalanne C."/>
            <person name="Gautier V."/>
            <person name="Ament-Velasquez S.L."/>
            <person name="Kruys A."/>
            <person name="Hutchinson M.I."/>
            <person name="Powell A.J."/>
            <person name="Barry K."/>
            <person name="Miller A.N."/>
            <person name="Grigoriev I.V."/>
            <person name="Debuchy R."/>
            <person name="Gladieux P."/>
            <person name="Thoren M.H."/>
            <person name="Johannesson H."/>
        </authorList>
    </citation>
    <scope>NUCLEOTIDE SEQUENCE</scope>
    <source>
        <strain evidence="3">CBS 955.72</strain>
    </source>
</reference>
<evidence type="ECO:0000313" key="3">
    <source>
        <dbReference type="EMBL" id="KAK3364319.1"/>
    </source>
</evidence>
<evidence type="ECO:0000313" key="4">
    <source>
        <dbReference type="Proteomes" id="UP001275084"/>
    </source>
</evidence>
<reference evidence="3" key="1">
    <citation type="journal article" date="2023" name="Mol. Phylogenet. Evol.">
        <title>Genome-scale phylogeny and comparative genomics of the fungal order Sordariales.</title>
        <authorList>
            <person name="Hensen N."/>
            <person name="Bonometti L."/>
            <person name="Westerberg I."/>
            <person name="Brannstrom I.O."/>
            <person name="Guillou S."/>
            <person name="Cros-Aarteil S."/>
            <person name="Calhoun S."/>
            <person name="Haridas S."/>
            <person name="Kuo A."/>
            <person name="Mondo S."/>
            <person name="Pangilinan J."/>
            <person name="Riley R."/>
            <person name="LaButti K."/>
            <person name="Andreopoulos B."/>
            <person name="Lipzen A."/>
            <person name="Chen C."/>
            <person name="Yan M."/>
            <person name="Daum C."/>
            <person name="Ng V."/>
            <person name="Clum A."/>
            <person name="Steindorff A."/>
            <person name="Ohm R.A."/>
            <person name="Martin F."/>
            <person name="Silar P."/>
            <person name="Natvig D.O."/>
            <person name="Lalanne C."/>
            <person name="Gautier V."/>
            <person name="Ament-Velasquez S.L."/>
            <person name="Kruys A."/>
            <person name="Hutchinson M.I."/>
            <person name="Powell A.J."/>
            <person name="Barry K."/>
            <person name="Miller A.N."/>
            <person name="Grigoriev I.V."/>
            <person name="Debuchy R."/>
            <person name="Gladieux P."/>
            <person name="Hiltunen Thoren M."/>
            <person name="Johannesson H."/>
        </authorList>
    </citation>
    <scope>NUCLEOTIDE SEQUENCE</scope>
    <source>
        <strain evidence="3">CBS 955.72</strain>
    </source>
</reference>
<dbReference type="PROSITE" id="PS50011">
    <property type="entry name" value="PROTEIN_KINASE_DOM"/>
    <property type="match status" value="1"/>
</dbReference>
<name>A0AAJ0HXC8_9PEZI</name>
<dbReference type="InterPro" id="IPR011009">
    <property type="entry name" value="Kinase-like_dom_sf"/>
</dbReference>
<proteinExistence type="predicted"/>
<dbReference type="SUPFAM" id="SSF56112">
    <property type="entry name" value="Protein kinase-like (PK-like)"/>
    <property type="match status" value="1"/>
</dbReference>
<feature type="region of interest" description="Disordered" evidence="1">
    <location>
        <begin position="41"/>
        <end position="67"/>
    </location>
</feature>
<dbReference type="Proteomes" id="UP001275084">
    <property type="component" value="Unassembled WGS sequence"/>
</dbReference>
<evidence type="ECO:0000259" key="2">
    <source>
        <dbReference type="PROSITE" id="PS50011"/>
    </source>
</evidence>
<evidence type="ECO:0000256" key="1">
    <source>
        <dbReference type="SAM" id="MobiDB-lite"/>
    </source>
</evidence>
<protein>
    <recommendedName>
        <fullName evidence="2">Protein kinase domain-containing protein</fullName>
    </recommendedName>
</protein>
<dbReference type="InterPro" id="IPR000719">
    <property type="entry name" value="Prot_kinase_dom"/>
</dbReference>
<comment type="caution">
    <text evidence="3">The sequence shown here is derived from an EMBL/GenBank/DDBJ whole genome shotgun (WGS) entry which is preliminary data.</text>
</comment>
<feature type="non-terminal residue" evidence="3">
    <location>
        <position position="1"/>
    </location>
</feature>
<dbReference type="GO" id="GO:0004672">
    <property type="term" value="F:protein kinase activity"/>
    <property type="evidence" value="ECO:0007669"/>
    <property type="project" value="InterPro"/>
</dbReference>
<sequence>VHKLRVLHRDAEPRNILYDNGNLMVVDFECAEFHGRQSLGSMAANGQNRKRRRKMKQGSEGFARVRI</sequence>